<dbReference type="PROSITE" id="PS50088">
    <property type="entry name" value="ANK_REPEAT"/>
    <property type="match status" value="2"/>
</dbReference>
<organism evidence="5 6">
    <name type="scientific">Lithospermum erythrorhizon</name>
    <name type="common">Purple gromwell</name>
    <name type="synonym">Lithospermum officinale var. erythrorhizon</name>
    <dbReference type="NCBI Taxonomy" id="34254"/>
    <lineage>
        <taxon>Eukaryota</taxon>
        <taxon>Viridiplantae</taxon>
        <taxon>Streptophyta</taxon>
        <taxon>Embryophyta</taxon>
        <taxon>Tracheophyta</taxon>
        <taxon>Spermatophyta</taxon>
        <taxon>Magnoliopsida</taxon>
        <taxon>eudicotyledons</taxon>
        <taxon>Gunneridae</taxon>
        <taxon>Pentapetalae</taxon>
        <taxon>asterids</taxon>
        <taxon>lamiids</taxon>
        <taxon>Boraginales</taxon>
        <taxon>Boraginaceae</taxon>
        <taxon>Boraginoideae</taxon>
        <taxon>Lithospermeae</taxon>
        <taxon>Lithospermum</taxon>
    </lineage>
</organism>
<dbReference type="InterPro" id="IPR036770">
    <property type="entry name" value="Ankyrin_rpt-contain_sf"/>
</dbReference>
<accession>A0AAV3PNV4</accession>
<dbReference type="AlphaFoldDB" id="A0AAV3PNV4"/>
<comment type="caution">
    <text evidence="5">The sequence shown here is derived from an EMBL/GenBank/DDBJ whole genome shotgun (WGS) entry which is preliminary data.</text>
</comment>
<gene>
    <name evidence="5" type="ORF">LIER_11325</name>
</gene>
<dbReference type="InterPro" id="IPR002110">
    <property type="entry name" value="Ankyrin_rpt"/>
</dbReference>
<evidence type="ECO:0000256" key="3">
    <source>
        <dbReference type="PROSITE-ProRule" id="PRU00023"/>
    </source>
</evidence>
<dbReference type="PANTHER" id="PTHR24126">
    <property type="entry name" value="ANKYRIN REPEAT, PH AND SEC7 DOMAIN CONTAINING PROTEIN SECG-RELATED"/>
    <property type="match status" value="1"/>
</dbReference>
<dbReference type="Gene3D" id="1.25.40.20">
    <property type="entry name" value="Ankyrin repeat-containing domain"/>
    <property type="match status" value="1"/>
</dbReference>
<keyword evidence="2 3" id="KW-0040">ANK repeat</keyword>
<reference evidence="5 6" key="1">
    <citation type="submission" date="2024-01" db="EMBL/GenBank/DDBJ databases">
        <title>The complete chloroplast genome sequence of Lithospermum erythrorhizon: insights into the phylogenetic relationship among Boraginaceae species and the maternal lineages of purple gromwells.</title>
        <authorList>
            <person name="Okada T."/>
            <person name="Watanabe K."/>
        </authorList>
    </citation>
    <scope>NUCLEOTIDE SEQUENCE [LARGE SCALE GENOMIC DNA]</scope>
</reference>
<name>A0AAV3PNV4_LITER</name>
<evidence type="ECO:0000256" key="4">
    <source>
        <dbReference type="SAM" id="MobiDB-lite"/>
    </source>
</evidence>
<dbReference type="Pfam" id="PF12796">
    <property type="entry name" value="Ank_2"/>
    <property type="match status" value="1"/>
</dbReference>
<dbReference type="SMART" id="SM00248">
    <property type="entry name" value="ANK"/>
    <property type="match status" value="8"/>
</dbReference>
<keyword evidence="1" id="KW-0677">Repeat</keyword>
<dbReference type="SUPFAM" id="SSF48403">
    <property type="entry name" value="Ankyrin repeat"/>
    <property type="match status" value="1"/>
</dbReference>
<feature type="repeat" description="ANK" evidence="3">
    <location>
        <begin position="221"/>
        <end position="253"/>
    </location>
</feature>
<feature type="region of interest" description="Disordered" evidence="4">
    <location>
        <begin position="605"/>
        <end position="630"/>
    </location>
</feature>
<sequence>MLPVYFPLRWESTGDQWWFASPIDWAAANGHYDLVRELLYLDTNLLIKLTSLRRIRRLETVWDDDKQFHDVAKCRAEVAKKLLLECQTNRGHNTLIRAGYGGWLLYTAASAGDEDFVRDVLDRDHLLVFGEGEYGVTDILYAAARSKNSKVFRLILDSALLPGGDRRSIGEIEENECEGYSEFRIEIMNRAVHSAARGGNLEFLKEILEDCSDVLVYRDAQGSTILHTASGRGQIEVVKYLLGSYEIIDKKDNQGNTPLHVSAYRGHLAVVEILLSATPSLAQETNDYGDTFLHMAIAGFRAPGFCRLDQHTVLMKMLLCGKFVNLHDIINASNDDGRTVLHMAVTENVQSDLVELLMTTPSINLNIRDAEGNTPLDLLKQRPRSASSEILIKQLIAAGGIFNCNDHPTRSAIASHLKMQGTVGSPGTSFRIPDAEIVLYTGIDNESDGSCEITSTRFTSCSGQLSMCGSGPPSIDVRKSQSVNKTARRLMMLLHWNKKKERKRSTAYDIGDDNSLASYSISTQLENNPIPLRQRFSKLSSSLPNNKRLSVLANLPSPSSKKKFAAGLMQGVIQLNPQASFASPSSPLSGSSWASPMSVRKENYEEYGNGGAEPAGLSHSNGGSSKMKQKHSSFKSMNKFLCFGAQGLAVEDSIKCRQQNIS</sequence>
<dbReference type="Proteomes" id="UP001454036">
    <property type="component" value="Unassembled WGS sequence"/>
</dbReference>
<dbReference type="Pfam" id="PF13857">
    <property type="entry name" value="Ank_5"/>
    <property type="match status" value="2"/>
</dbReference>
<evidence type="ECO:0000313" key="5">
    <source>
        <dbReference type="EMBL" id="GAA0152978.1"/>
    </source>
</evidence>
<dbReference type="EMBL" id="BAABME010002091">
    <property type="protein sequence ID" value="GAA0152978.1"/>
    <property type="molecule type" value="Genomic_DNA"/>
</dbReference>
<dbReference type="PROSITE" id="PS50297">
    <property type="entry name" value="ANK_REP_REGION"/>
    <property type="match status" value="2"/>
</dbReference>
<evidence type="ECO:0000256" key="1">
    <source>
        <dbReference type="ARBA" id="ARBA00022737"/>
    </source>
</evidence>
<evidence type="ECO:0000256" key="2">
    <source>
        <dbReference type="ARBA" id="ARBA00023043"/>
    </source>
</evidence>
<protein>
    <submittedName>
        <fullName evidence="5">Uncharacterized protein</fullName>
    </submittedName>
</protein>
<evidence type="ECO:0000313" key="6">
    <source>
        <dbReference type="Proteomes" id="UP001454036"/>
    </source>
</evidence>
<feature type="repeat" description="ANK" evidence="3">
    <location>
        <begin position="254"/>
        <end position="286"/>
    </location>
</feature>
<proteinExistence type="predicted"/>
<dbReference type="PANTHER" id="PTHR24126:SF40">
    <property type="entry name" value="ANKYRIN REPEAT FAMILY PROTEIN"/>
    <property type="match status" value="1"/>
</dbReference>
<keyword evidence="6" id="KW-1185">Reference proteome</keyword>